<dbReference type="EMBL" id="VEVQ02000017">
    <property type="protein sequence ID" value="NHN27737.1"/>
    <property type="molecule type" value="Genomic_DNA"/>
</dbReference>
<evidence type="ECO:0000313" key="1">
    <source>
        <dbReference type="EMBL" id="NHN27737.1"/>
    </source>
</evidence>
<organism evidence="1 2">
    <name type="scientific">Flavobacterium jejuense</name>
    <dbReference type="NCBI Taxonomy" id="1544455"/>
    <lineage>
        <taxon>Bacteria</taxon>
        <taxon>Pseudomonadati</taxon>
        <taxon>Bacteroidota</taxon>
        <taxon>Flavobacteriia</taxon>
        <taxon>Flavobacteriales</taxon>
        <taxon>Flavobacteriaceae</taxon>
        <taxon>Flavobacterium</taxon>
    </lineage>
</organism>
<dbReference type="Proteomes" id="UP000817854">
    <property type="component" value="Unassembled WGS sequence"/>
</dbReference>
<comment type="caution">
    <text evidence="1">The sequence shown here is derived from an EMBL/GenBank/DDBJ whole genome shotgun (WGS) entry which is preliminary data.</text>
</comment>
<proteinExistence type="predicted"/>
<protein>
    <submittedName>
        <fullName evidence="1">Uncharacterized protein</fullName>
    </submittedName>
</protein>
<keyword evidence="2" id="KW-1185">Reference proteome</keyword>
<reference evidence="2" key="1">
    <citation type="submission" date="2019-05" db="EMBL/GenBank/DDBJ databases">
        <title>Flavobacterium profundi sp. nov., isolated from a deep-sea seamount.</title>
        <authorList>
            <person name="Zhang D.-C."/>
        </authorList>
    </citation>
    <scope>NUCLEOTIDE SEQUENCE [LARGE SCALE GENOMIC DNA]</scope>
    <source>
        <strain evidence="2">EC11</strain>
    </source>
</reference>
<accession>A0ABX0IV93</accession>
<reference evidence="1 2" key="3">
    <citation type="submission" date="2020-02" db="EMBL/GenBank/DDBJ databases">
        <title>Flavobacterium profundi sp. nov., isolated from a deep-sea seamount.</title>
        <authorList>
            <person name="Zhang D.-C."/>
        </authorList>
    </citation>
    <scope>NUCLEOTIDE SEQUENCE [LARGE SCALE GENOMIC DNA]</scope>
    <source>
        <strain evidence="1 2">EC11</strain>
    </source>
</reference>
<reference evidence="1 2" key="2">
    <citation type="submission" date="2019-05" db="EMBL/GenBank/DDBJ databases">
        <authorList>
            <person name="Lianzixin W."/>
        </authorList>
    </citation>
    <scope>NUCLEOTIDE SEQUENCE [LARGE SCALE GENOMIC DNA]</scope>
    <source>
        <strain evidence="1 2">EC11</strain>
    </source>
</reference>
<dbReference type="RefSeq" id="WP_140964247.1">
    <property type="nucleotide sequence ID" value="NZ_VEVQ02000017.1"/>
</dbReference>
<evidence type="ECO:0000313" key="2">
    <source>
        <dbReference type="Proteomes" id="UP000817854"/>
    </source>
</evidence>
<sequence>MNNTLTNEVAITPTEELTNYHQQLLEQFNDPKFQVVNNADTLKLIPFNGYYTLDSATGAFFAIDTNMVITPTTTEPQYDLSLLISLDGTTSKRYKFTGTFDGNQLLQDNAEEGLGLSLTFSRNSSTYGPTVSCKGSIILLGQQALHVKGTTYNNPIPASLYKGDYFYTPIIGQPPVKVMSIGDNNTLLYDNGTNNGELHPVKTYIYNLNMYYFSIETKPYTQVKLIMGTAATQGFACNNMSIIGNNLTTRSLTTIPTGPTPKSQIYDLSGITLADFSGYYQIPSKEYPKAFVSIQAQYISTGAKMELELNFVMISYSLDGKTSFGHYFDPLLGMTFDTTTNTLTVPSTLGKPELVLTFNREYKPCNEISGSLVSVTGNIDDTLISGTTLFNPVPLHVFGGVTMTSKDGDEQLTINNDNSITYVTTSKTSTNNVKTINKQTKTFDSIIYVPLMYIVAAPADAPTLELSLGTDGLRGNVSIVITDINTPSPKTSSVNAINGPE</sequence>
<gene>
    <name evidence="1" type="ORF">FIA58_018805</name>
</gene>
<name>A0ABX0IV93_9FLAO</name>